<feature type="domain" description="Protein kinase" evidence="12">
    <location>
        <begin position="15"/>
        <end position="283"/>
    </location>
</feature>
<dbReference type="Gene3D" id="3.30.200.20">
    <property type="entry name" value="Phosphorylase Kinase, domain 1"/>
    <property type="match status" value="1"/>
</dbReference>
<accession>A0A2T1GGL8</accession>
<keyword evidence="11" id="KW-0812">Transmembrane</keyword>
<dbReference type="CDD" id="cd14014">
    <property type="entry name" value="STKc_PknB_like"/>
    <property type="match status" value="1"/>
</dbReference>
<evidence type="ECO:0000256" key="2">
    <source>
        <dbReference type="ARBA" id="ARBA00022527"/>
    </source>
</evidence>
<evidence type="ECO:0000256" key="5">
    <source>
        <dbReference type="ARBA" id="ARBA00022777"/>
    </source>
</evidence>
<evidence type="ECO:0000313" key="13">
    <source>
        <dbReference type="EMBL" id="PSB56781.1"/>
    </source>
</evidence>
<dbReference type="SUPFAM" id="SSF56112">
    <property type="entry name" value="Protein kinase-like (PK-like)"/>
    <property type="match status" value="1"/>
</dbReference>
<feature type="compositionally biased region" description="Low complexity" evidence="10">
    <location>
        <begin position="331"/>
        <end position="344"/>
    </location>
</feature>
<evidence type="ECO:0000256" key="8">
    <source>
        <dbReference type="ARBA" id="ARBA00048679"/>
    </source>
</evidence>
<comment type="caution">
    <text evidence="13">The sequence shown here is derived from an EMBL/GenBank/DDBJ whole genome shotgun (WGS) entry which is preliminary data.</text>
</comment>
<dbReference type="InterPro" id="IPR017441">
    <property type="entry name" value="Protein_kinase_ATP_BS"/>
</dbReference>
<evidence type="ECO:0000256" key="1">
    <source>
        <dbReference type="ARBA" id="ARBA00012513"/>
    </source>
</evidence>
<evidence type="ECO:0000256" key="10">
    <source>
        <dbReference type="SAM" id="MobiDB-lite"/>
    </source>
</evidence>
<dbReference type="PANTHER" id="PTHR24363">
    <property type="entry name" value="SERINE/THREONINE PROTEIN KINASE"/>
    <property type="match status" value="1"/>
</dbReference>
<evidence type="ECO:0000256" key="9">
    <source>
        <dbReference type="PROSITE-ProRule" id="PRU10141"/>
    </source>
</evidence>
<dbReference type="GO" id="GO:0004674">
    <property type="term" value="F:protein serine/threonine kinase activity"/>
    <property type="evidence" value="ECO:0007669"/>
    <property type="project" value="UniProtKB-KW"/>
</dbReference>
<dbReference type="EC" id="2.7.11.1" evidence="1"/>
<dbReference type="EMBL" id="PVWO01000108">
    <property type="protein sequence ID" value="PSB56781.1"/>
    <property type="molecule type" value="Genomic_DNA"/>
</dbReference>
<feature type="region of interest" description="Disordered" evidence="10">
    <location>
        <begin position="283"/>
        <end position="354"/>
    </location>
</feature>
<evidence type="ECO:0000313" key="14">
    <source>
        <dbReference type="Proteomes" id="UP000238937"/>
    </source>
</evidence>
<feature type="compositionally biased region" description="Pro residues" evidence="10">
    <location>
        <begin position="406"/>
        <end position="418"/>
    </location>
</feature>
<keyword evidence="3" id="KW-0808">Transferase</keyword>
<feature type="compositionally biased region" description="Low complexity" evidence="10">
    <location>
        <begin position="387"/>
        <end position="405"/>
    </location>
</feature>
<dbReference type="Pfam" id="PF00069">
    <property type="entry name" value="Pkinase"/>
    <property type="match status" value="1"/>
</dbReference>
<keyword evidence="4 9" id="KW-0547">Nucleotide-binding</keyword>
<evidence type="ECO:0000256" key="7">
    <source>
        <dbReference type="ARBA" id="ARBA00047899"/>
    </source>
</evidence>
<keyword evidence="2 13" id="KW-0723">Serine/threonine-protein kinase</keyword>
<comment type="catalytic activity">
    <reaction evidence="8">
        <text>L-seryl-[protein] + ATP = O-phospho-L-seryl-[protein] + ADP + H(+)</text>
        <dbReference type="Rhea" id="RHEA:17989"/>
        <dbReference type="Rhea" id="RHEA-COMP:9863"/>
        <dbReference type="Rhea" id="RHEA-COMP:11604"/>
        <dbReference type="ChEBI" id="CHEBI:15378"/>
        <dbReference type="ChEBI" id="CHEBI:29999"/>
        <dbReference type="ChEBI" id="CHEBI:30616"/>
        <dbReference type="ChEBI" id="CHEBI:83421"/>
        <dbReference type="ChEBI" id="CHEBI:456216"/>
        <dbReference type="EC" id="2.7.11.1"/>
    </reaction>
</comment>
<dbReference type="RefSeq" id="WP_106303968.1">
    <property type="nucleotide sequence ID" value="NZ_PVWO01000108.1"/>
</dbReference>
<evidence type="ECO:0000256" key="6">
    <source>
        <dbReference type="ARBA" id="ARBA00022840"/>
    </source>
</evidence>
<dbReference type="InterPro" id="IPR000719">
    <property type="entry name" value="Prot_kinase_dom"/>
</dbReference>
<dbReference type="OrthoDB" id="507628at2"/>
<protein>
    <recommendedName>
        <fullName evidence="1">non-specific serine/threonine protein kinase</fullName>
        <ecNumber evidence="1">2.7.11.1</ecNumber>
    </recommendedName>
</protein>
<evidence type="ECO:0000256" key="11">
    <source>
        <dbReference type="SAM" id="Phobius"/>
    </source>
</evidence>
<dbReference type="AlphaFoldDB" id="A0A2T1GGL8"/>
<reference evidence="13 14" key="1">
    <citation type="submission" date="2018-03" db="EMBL/GenBank/DDBJ databases">
        <title>The ancient ancestry and fast evolution of plastids.</title>
        <authorList>
            <person name="Moore K.R."/>
            <person name="Magnabosco C."/>
            <person name="Momper L."/>
            <person name="Gold D.A."/>
            <person name="Bosak T."/>
            <person name="Fournier G.P."/>
        </authorList>
    </citation>
    <scope>NUCLEOTIDE SEQUENCE [LARGE SCALE GENOMIC DNA]</scope>
    <source>
        <strain evidence="13 14">CCALA 037</strain>
    </source>
</reference>
<dbReference type="Gene3D" id="1.10.510.10">
    <property type="entry name" value="Transferase(Phosphotransferase) domain 1"/>
    <property type="match status" value="1"/>
</dbReference>
<dbReference type="Proteomes" id="UP000238937">
    <property type="component" value="Unassembled WGS sequence"/>
</dbReference>
<dbReference type="Gene3D" id="2.60.120.380">
    <property type="match status" value="1"/>
</dbReference>
<keyword evidence="14" id="KW-1185">Reference proteome</keyword>
<gene>
    <name evidence="13" type="ORF">C7B77_10715</name>
</gene>
<dbReference type="PANTHER" id="PTHR24363:SF0">
    <property type="entry name" value="SERINE_THREONINE KINASE LIKE DOMAIN CONTAINING 1"/>
    <property type="match status" value="1"/>
</dbReference>
<keyword evidence="11" id="KW-1133">Transmembrane helix</keyword>
<feature type="transmembrane region" description="Helical" evidence="11">
    <location>
        <begin position="361"/>
        <end position="382"/>
    </location>
</feature>
<dbReference type="PROSITE" id="PS00109">
    <property type="entry name" value="PROTEIN_KINASE_TYR"/>
    <property type="match status" value="1"/>
</dbReference>
<keyword evidence="6 9" id="KW-0067">ATP-binding</keyword>
<dbReference type="PROSITE" id="PS50011">
    <property type="entry name" value="PROTEIN_KINASE_DOM"/>
    <property type="match status" value="1"/>
</dbReference>
<dbReference type="InterPro" id="IPR008266">
    <property type="entry name" value="Tyr_kinase_AS"/>
</dbReference>
<keyword evidence="5 13" id="KW-0418">Kinase</keyword>
<evidence type="ECO:0000256" key="3">
    <source>
        <dbReference type="ARBA" id="ARBA00022679"/>
    </source>
</evidence>
<name>A0A2T1GGL8_9CYAN</name>
<dbReference type="InterPro" id="IPR011009">
    <property type="entry name" value="Kinase-like_dom_sf"/>
</dbReference>
<proteinExistence type="predicted"/>
<dbReference type="GO" id="GO:0005524">
    <property type="term" value="F:ATP binding"/>
    <property type="evidence" value="ECO:0007669"/>
    <property type="project" value="UniProtKB-UniRule"/>
</dbReference>
<organism evidence="13 14">
    <name type="scientific">Chamaesiphon polymorphus CCALA 037</name>
    <dbReference type="NCBI Taxonomy" id="2107692"/>
    <lineage>
        <taxon>Bacteria</taxon>
        <taxon>Bacillati</taxon>
        <taxon>Cyanobacteriota</taxon>
        <taxon>Cyanophyceae</taxon>
        <taxon>Gomontiellales</taxon>
        <taxon>Chamaesiphonaceae</taxon>
        <taxon>Chamaesiphon</taxon>
    </lineage>
</organism>
<feature type="binding site" evidence="9">
    <location>
        <position position="45"/>
    </location>
    <ligand>
        <name>ATP</name>
        <dbReference type="ChEBI" id="CHEBI:30616"/>
    </ligand>
</feature>
<evidence type="ECO:0000259" key="12">
    <source>
        <dbReference type="PROSITE" id="PS50011"/>
    </source>
</evidence>
<dbReference type="PROSITE" id="PS00107">
    <property type="entry name" value="PROTEIN_KINASE_ATP"/>
    <property type="match status" value="1"/>
</dbReference>
<feature type="region of interest" description="Disordered" evidence="10">
    <location>
        <begin position="387"/>
        <end position="437"/>
    </location>
</feature>
<sequence length="557" mass="60319">MQPPIPLGTLLQQRYRVTKILGQGGFGRTYLSQDTGCFDEMCVLKEFSPNDRGRDALKKSKELFQREAQVLYQINHPQIPKFRANFEEQKRLFLVQEYAEGKTVAKTLSDRLKNNMTFTEAEAVEFLQNMLPVLSHIHGMGIIHRDISPDNIIFRDRDKLPVLIDFGVVKAGVTQLEVSTQIHQGTTVGKAGYAPGEQLQTGEAYANSDLYALAVTVVVMMTGRKPESLIDKSTMTWKWHQWVPTLTPWFAKILNKMLSRMPNSRYQSANEVAQALRSVSDFVGPSAAPGRPSDNLNPPTGMPPRPTTSGYERPYPTNNSGSVPLSRVKRTTNSVKSSSYSVKNTPQPQQNPLRGILSTPWGIAMGSTAAALVFIIIPLFLVGRSLTTSNSSSKTPTPAPTLTTPAPDPLATPTPTTVPQPVESVSSPPPVPVATSAPATVTVESISVEVGKPLVKEGALDPTKPTVFSLNLPVGHRLKASLASTPAGATMNILAPNQANVDVYAKNTVNWEGNLPLAGEYRIEIVPLAGAASNYKLEVITTLVPTPDVSASPTPAP</sequence>
<keyword evidence="11" id="KW-0472">Membrane</keyword>
<evidence type="ECO:0000256" key="4">
    <source>
        <dbReference type="ARBA" id="ARBA00022741"/>
    </source>
</evidence>
<comment type="catalytic activity">
    <reaction evidence="7">
        <text>L-threonyl-[protein] + ATP = O-phospho-L-threonyl-[protein] + ADP + H(+)</text>
        <dbReference type="Rhea" id="RHEA:46608"/>
        <dbReference type="Rhea" id="RHEA-COMP:11060"/>
        <dbReference type="Rhea" id="RHEA-COMP:11605"/>
        <dbReference type="ChEBI" id="CHEBI:15378"/>
        <dbReference type="ChEBI" id="CHEBI:30013"/>
        <dbReference type="ChEBI" id="CHEBI:30616"/>
        <dbReference type="ChEBI" id="CHEBI:61977"/>
        <dbReference type="ChEBI" id="CHEBI:456216"/>
        <dbReference type="EC" id="2.7.11.1"/>
    </reaction>
</comment>